<evidence type="ECO:0000256" key="5">
    <source>
        <dbReference type="SAM" id="MobiDB-lite"/>
    </source>
</evidence>
<dbReference type="Pfam" id="PF04110">
    <property type="entry name" value="APG12"/>
    <property type="match status" value="1"/>
</dbReference>
<dbReference type="Proteomes" id="UP000014500">
    <property type="component" value="Unassembled WGS sequence"/>
</dbReference>
<keyword evidence="7" id="KW-1185">Reference proteome</keyword>
<dbReference type="HOGENOM" id="CLU_106795_3_0_1"/>
<dbReference type="Gene3D" id="3.10.20.90">
    <property type="entry name" value="Phosphatidylinositol 3-kinase Catalytic Subunit, Chain A, domain 1"/>
    <property type="match status" value="1"/>
</dbReference>
<dbReference type="InterPro" id="IPR007242">
    <property type="entry name" value="Atg12"/>
</dbReference>
<dbReference type="EMBL" id="JH431789">
    <property type="status" value="NOT_ANNOTATED_CDS"/>
    <property type="molecule type" value="Genomic_DNA"/>
</dbReference>
<reference evidence="6" key="2">
    <citation type="submission" date="2015-02" db="UniProtKB">
        <authorList>
            <consortium name="EnsemblMetazoa"/>
        </authorList>
    </citation>
    <scope>IDENTIFICATION</scope>
</reference>
<dbReference type="GO" id="GO:0034727">
    <property type="term" value="P:piecemeal microautophagy of the nucleus"/>
    <property type="evidence" value="ECO:0007669"/>
    <property type="project" value="TreeGrafter"/>
</dbReference>
<proteinExistence type="inferred from homology"/>
<feature type="compositionally biased region" description="Acidic residues" evidence="5">
    <location>
        <begin position="18"/>
        <end position="30"/>
    </location>
</feature>
<dbReference type="PANTHER" id="PTHR13385">
    <property type="entry name" value="AUTOPHAGY PROTEIN 12"/>
    <property type="match status" value="1"/>
</dbReference>
<evidence type="ECO:0000256" key="3">
    <source>
        <dbReference type="ARBA" id="ARBA00023006"/>
    </source>
</evidence>
<evidence type="ECO:0000313" key="6">
    <source>
        <dbReference type="EnsemblMetazoa" id="SMAR007516-PA"/>
    </source>
</evidence>
<dbReference type="InterPro" id="IPR029071">
    <property type="entry name" value="Ubiquitin-like_domsf"/>
</dbReference>
<dbReference type="PhylomeDB" id="T1J1U3"/>
<dbReference type="AlphaFoldDB" id="T1J1U3"/>
<keyword evidence="2 4" id="KW-0833">Ubl conjugation pathway</keyword>
<dbReference type="GO" id="GO:0000422">
    <property type="term" value="P:autophagy of mitochondrion"/>
    <property type="evidence" value="ECO:0007669"/>
    <property type="project" value="TreeGrafter"/>
</dbReference>
<dbReference type="GO" id="GO:0034274">
    <property type="term" value="C:Atg12-Atg5-Atg16 complex"/>
    <property type="evidence" value="ECO:0007669"/>
    <property type="project" value="TreeGrafter"/>
</dbReference>
<comment type="function">
    <text evidence="4">Ubiquitin-like protein involved in autophagic vesicle formation.</text>
</comment>
<protein>
    <recommendedName>
        <fullName evidence="4">Ubiquitin-like protein ATG12</fullName>
    </recommendedName>
</protein>
<dbReference type="SUPFAM" id="SSF54236">
    <property type="entry name" value="Ubiquitin-like"/>
    <property type="match status" value="1"/>
</dbReference>
<dbReference type="GO" id="GO:0000421">
    <property type="term" value="C:autophagosome membrane"/>
    <property type="evidence" value="ECO:0007669"/>
    <property type="project" value="TreeGrafter"/>
</dbReference>
<evidence type="ECO:0000256" key="4">
    <source>
        <dbReference type="RuleBase" id="RU361201"/>
    </source>
</evidence>
<keyword evidence="3 4" id="KW-0072">Autophagy</keyword>
<dbReference type="CDD" id="cd01612">
    <property type="entry name" value="Ubl_ATG12"/>
    <property type="match status" value="1"/>
</dbReference>
<reference evidence="7" key="1">
    <citation type="submission" date="2011-05" db="EMBL/GenBank/DDBJ databases">
        <authorList>
            <person name="Richards S.R."/>
            <person name="Qu J."/>
            <person name="Jiang H."/>
            <person name="Jhangiani S.N."/>
            <person name="Agravi P."/>
            <person name="Goodspeed R."/>
            <person name="Gross S."/>
            <person name="Mandapat C."/>
            <person name="Jackson L."/>
            <person name="Mathew T."/>
            <person name="Pu L."/>
            <person name="Thornton R."/>
            <person name="Saada N."/>
            <person name="Wilczek-Boney K.B."/>
            <person name="Lee S."/>
            <person name="Kovar C."/>
            <person name="Wu Y."/>
            <person name="Scherer S.E."/>
            <person name="Worley K.C."/>
            <person name="Muzny D.M."/>
            <person name="Gibbs R."/>
        </authorList>
    </citation>
    <scope>NUCLEOTIDE SEQUENCE</scope>
    <source>
        <strain evidence="7">Brora</strain>
    </source>
</reference>
<dbReference type="GO" id="GO:0034045">
    <property type="term" value="C:phagophore assembly site membrane"/>
    <property type="evidence" value="ECO:0007669"/>
    <property type="project" value="TreeGrafter"/>
</dbReference>
<dbReference type="GO" id="GO:0019776">
    <property type="term" value="F:Atg8-family ligase activity"/>
    <property type="evidence" value="ECO:0007669"/>
    <property type="project" value="TreeGrafter"/>
</dbReference>
<dbReference type="GO" id="GO:0000045">
    <property type="term" value="P:autophagosome assembly"/>
    <property type="evidence" value="ECO:0007669"/>
    <property type="project" value="InterPro"/>
</dbReference>
<keyword evidence="1 4" id="KW-1017">Isopeptide bond</keyword>
<comment type="similarity">
    <text evidence="4">Belongs to the ATG12 family.</text>
</comment>
<name>T1J1U3_STRMM</name>
<evidence type="ECO:0000256" key="2">
    <source>
        <dbReference type="ARBA" id="ARBA00022786"/>
    </source>
</evidence>
<dbReference type="GO" id="GO:0061723">
    <property type="term" value="P:glycophagy"/>
    <property type="evidence" value="ECO:0007669"/>
    <property type="project" value="TreeGrafter"/>
</dbReference>
<feature type="region of interest" description="Disordered" evidence="5">
    <location>
        <begin position="1"/>
        <end position="63"/>
    </location>
</feature>
<dbReference type="GO" id="GO:0097352">
    <property type="term" value="P:autophagosome maturation"/>
    <property type="evidence" value="ECO:0007669"/>
    <property type="project" value="TreeGrafter"/>
</dbReference>
<dbReference type="PANTHER" id="PTHR13385:SF0">
    <property type="entry name" value="UBIQUITIN-LIKE PROTEIN ATG12"/>
    <property type="match status" value="1"/>
</dbReference>
<sequence>MFDSAVAVRGSVGKMREDEESDDNTTEGDETPGQPAENQPAAISEPTLAPMSPKPGQNKQKIDIFLKPTGSAPIMKQKKWSVEPEKKIYWVLNFIRRYLKLDANTPLFIYVNQAFAPSPDQTLQNLYDVSELFGIFQSN</sequence>
<evidence type="ECO:0000313" key="7">
    <source>
        <dbReference type="Proteomes" id="UP000014500"/>
    </source>
</evidence>
<dbReference type="eggNOG" id="KOG3439">
    <property type="taxonomic scope" value="Eukaryota"/>
</dbReference>
<dbReference type="STRING" id="126957.T1J1U3"/>
<accession>T1J1U3</accession>
<dbReference type="EnsemblMetazoa" id="SMAR007516-RA">
    <property type="protein sequence ID" value="SMAR007516-PA"/>
    <property type="gene ID" value="SMAR007516"/>
</dbReference>
<evidence type="ECO:0000256" key="1">
    <source>
        <dbReference type="ARBA" id="ARBA00022499"/>
    </source>
</evidence>
<comment type="subunit">
    <text evidence="4">Forms a conjugate with ATG5.</text>
</comment>
<organism evidence="6 7">
    <name type="scientific">Strigamia maritima</name>
    <name type="common">European centipede</name>
    <name type="synonym">Geophilus maritimus</name>
    <dbReference type="NCBI Taxonomy" id="126957"/>
    <lineage>
        <taxon>Eukaryota</taxon>
        <taxon>Metazoa</taxon>
        <taxon>Ecdysozoa</taxon>
        <taxon>Arthropoda</taxon>
        <taxon>Myriapoda</taxon>
        <taxon>Chilopoda</taxon>
        <taxon>Pleurostigmophora</taxon>
        <taxon>Geophilomorpha</taxon>
        <taxon>Linotaeniidae</taxon>
        <taxon>Strigamia</taxon>
    </lineage>
</organism>